<gene>
    <name evidence="3" type="ORF">ACFOSU_06280</name>
</gene>
<dbReference type="EMBL" id="JBHRSS010000003">
    <property type="protein sequence ID" value="MFC3103493.1"/>
    <property type="molecule type" value="Genomic_DNA"/>
</dbReference>
<protein>
    <submittedName>
        <fullName evidence="3">Saccharopine dehydrogenase family protein</fullName>
    </submittedName>
</protein>
<dbReference type="PANTHER" id="PTHR12286">
    <property type="entry name" value="SACCHAROPINE DEHYDROGENASE-LIKE OXIDOREDUCTASE"/>
    <property type="match status" value="1"/>
</dbReference>
<dbReference type="Proteomes" id="UP001595462">
    <property type="component" value="Unassembled WGS sequence"/>
</dbReference>
<proteinExistence type="predicted"/>
<dbReference type="InterPro" id="IPR051276">
    <property type="entry name" value="Saccharopine_DH-like_oxidrdct"/>
</dbReference>
<feature type="domain" description="Saccharopine dehydrogenase NADP binding" evidence="2">
    <location>
        <begin position="9"/>
        <end position="136"/>
    </location>
</feature>
<organism evidence="3 4">
    <name type="scientific">Salinisphaera aquimarina</name>
    <dbReference type="NCBI Taxonomy" id="2094031"/>
    <lineage>
        <taxon>Bacteria</taxon>
        <taxon>Pseudomonadati</taxon>
        <taxon>Pseudomonadota</taxon>
        <taxon>Gammaproteobacteria</taxon>
        <taxon>Salinisphaerales</taxon>
        <taxon>Salinisphaeraceae</taxon>
        <taxon>Salinisphaera</taxon>
    </lineage>
</organism>
<evidence type="ECO:0000313" key="3">
    <source>
        <dbReference type="EMBL" id="MFC3103493.1"/>
    </source>
</evidence>
<keyword evidence="1" id="KW-1133">Transmembrane helix</keyword>
<keyword evidence="1" id="KW-0812">Transmembrane</keyword>
<name>A0ABV7EL99_9GAMM</name>
<comment type="caution">
    <text evidence="3">The sequence shown here is derived from an EMBL/GenBank/DDBJ whole genome shotgun (WGS) entry which is preliminary data.</text>
</comment>
<sequence length="407" mass="43491">MPKNQYDLVIFGATSFVGQLVCAYLAQRYGSGGALSWALAGRSKARLEKVRADIGQPDAPLIVANANEPATLAALCEQTRVVVSTVGPYALYGEPMIAACTESGTDYCDLTGEVHWIRQMLSKYEDAAKASGARIVHCCGFDSLPSDLGVYFLQQEAQKRFAAPCTRVKMRVKAMRGGFSGGTVASMTALAKQLRKNPALRKELANPYSICPPGYSPDVRQPSVRGAQHDADAEAWIAPFIMATTNERIVQRSNALSNQAYGAGFRYDEAVMMGRGSKGRLAAYGMTLGLGGFLLGVALAPTRTLLERFVLPAPGEGPSPEAQDKGFYDIRLFGTTADGRTLKAKVLGDRDPGYGSTCKMLGEAGACLARDIDADTPGGFWTPATLLGNKLIQRLQAHAGVTFEVLD</sequence>
<keyword evidence="1" id="KW-0472">Membrane</keyword>
<evidence type="ECO:0000259" key="2">
    <source>
        <dbReference type="Pfam" id="PF03435"/>
    </source>
</evidence>
<keyword evidence="4" id="KW-1185">Reference proteome</keyword>
<dbReference type="InterPro" id="IPR005097">
    <property type="entry name" value="Sacchrp_dh_NADP-bd"/>
</dbReference>
<evidence type="ECO:0000313" key="4">
    <source>
        <dbReference type="Proteomes" id="UP001595462"/>
    </source>
</evidence>
<feature type="transmembrane region" description="Helical" evidence="1">
    <location>
        <begin position="281"/>
        <end position="300"/>
    </location>
</feature>
<dbReference type="Gene3D" id="3.40.50.720">
    <property type="entry name" value="NAD(P)-binding Rossmann-like Domain"/>
    <property type="match status" value="1"/>
</dbReference>
<dbReference type="InterPro" id="IPR036291">
    <property type="entry name" value="NAD(P)-bd_dom_sf"/>
</dbReference>
<reference evidence="4" key="1">
    <citation type="journal article" date="2019" name="Int. J. Syst. Evol. Microbiol.">
        <title>The Global Catalogue of Microorganisms (GCM) 10K type strain sequencing project: providing services to taxonomists for standard genome sequencing and annotation.</title>
        <authorList>
            <consortium name="The Broad Institute Genomics Platform"/>
            <consortium name="The Broad Institute Genome Sequencing Center for Infectious Disease"/>
            <person name="Wu L."/>
            <person name="Ma J."/>
        </authorList>
    </citation>
    <scope>NUCLEOTIDE SEQUENCE [LARGE SCALE GENOMIC DNA]</scope>
    <source>
        <strain evidence="4">KCTC 52640</strain>
    </source>
</reference>
<accession>A0ABV7EL99</accession>
<dbReference type="PANTHER" id="PTHR12286:SF5">
    <property type="entry name" value="SACCHAROPINE DEHYDROGENASE-LIKE OXIDOREDUCTASE"/>
    <property type="match status" value="1"/>
</dbReference>
<evidence type="ECO:0000256" key="1">
    <source>
        <dbReference type="SAM" id="Phobius"/>
    </source>
</evidence>
<dbReference type="RefSeq" id="WP_380687576.1">
    <property type="nucleotide sequence ID" value="NZ_JBHRSS010000003.1"/>
</dbReference>
<dbReference type="SUPFAM" id="SSF51735">
    <property type="entry name" value="NAD(P)-binding Rossmann-fold domains"/>
    <property type="match status" value="1"/>
</dbReference>
<dbReference type="Pfam" id="PF03435">
    <property type="entry name" value="Sacchrp_dh_NADP"/>
    <property type="match status" value="1"/>
</dbReference>